<protein>
    <submittedName>
        <fullName evidence="1">Uncharacterized protein</fullName>
    </submittedName>
</protein>
<evidence type="ECO:0000313" key="2">
    <source>
        <dbReference type="Proteomes" id="UP000003803"/>
    </source>
</evidence>
<accession>B0P6Q9</accession>
<dbReference type="EMBL" id="ABGD02000005">
    <property type="protein sequence ID" value="EDS12883.1"/>
    <property type="molecule type" value="Genomic_DNA"/>
</dbReference>
<name>B0P6Q9_9FIRM</name>
<dbReference type="Proteomes" id="UP000003803">
    <property type="component" value="Unassembled WGS sequence"/>
</dbReference>
<reference evidence="1" key="1">
    <citation type="submission" date="2007-11" db="EMBL/GenBank/DDBJ databases">
        <authorList>
            <person name="Fulton L."/>
            <person name="Clifton S."/>
            <person name="Fulton B."/>
            <person name="Xu J."/>
            <person name="Minx P."/>
            <person name="Pepin K.H."/>
            <person name="Johnson M."/>
            <person name="Thiruvilangam P."/>
            <person name="Bhonagiri V."/>
            <person name="Nash W.E."/>
            <person name="Mardis E.R."/>
            <person name="Wilson R.K."/>
        </authorList>
    </citation>
    <scope>NUCLEOTIDE SEQUENCE [LARGE SCALE GENOMIC DNA]</scope>
    <source>
        <strain evidence="1">DSM 17241</strain>
    </source>
</reference>
<proteinExistence type="predicted"/>
<comment type="caution">
    <text evidence="1">The sequence shown here is derived from an EMBL/GenBank/DDBJ whole genome shotgun (WGS) entry which is preliminary data.</text>
</comment>
<dbReference type="AlphaFoldDB" id="B0P6Q9"/>
<dbReference type="HOGENOM" id="CLU_2505523_0_0_9"/>
<organism evidence="1 2">
    <name type="scientific">Anaerotruncus colihominis DSM 17241</name>
    <dbReference type="NCBI Taxonomy" id="445972"/>
    <lineage>
        <taxon>Bacteria</taxon>
        <taxon>Bacillati</taxon>
        <taxon>Bacillota</taxon>
        <taxon>Clostridia</taxon>
        <taxon>Eubacteriales</taxon>
        <taxon>Oscillospiraceae</taxon>
        <taxon>Anaerotruncus</taxon>
    </lineage>
</organism>
<keyword evidence="2" id="KW-1185">Reference proteome</keyword>
<gene>
    <name evidence="1" type="ORF">ANACOL_00436</name>
</gene>
<sequence length="85" mass="9326">MHVTSAVCNTHIIPQQQTLLELLVSAVVSHAQPAAFAAVAAEWRLQTAKPFTLRILYNVRESGIVQLSIGRQRAAPAYRPKHSPV</sequence>
<reference evidence="1" key="2">
    <citation type="submission" date="2013-09" db="EMBL/GenBank/DDBJ databases">
        <title>Draft genome sequence of Anaerotruncus colihominis(DSM 17241).</title>
        <authorList>
            <person name="Sudarsanam P."/>
            <person name="Ley R."/>
            <person name="Guruge J."/>
            <person name="Turnbaugh P.J."/>
            <person name="Mahowald M."/>
            <person name="Liep D."/>
            <person name="Gordon J."/>
        </authorList>
    </citation>
    <scope>NUCLEOTIDE SEQUENCE</scope>
    <source>
        <strain evidence="1">DSM 17241</strain>
    </source>
</reference>
<evidence type="ECO:0000313" key="1">
    <source>
        <dbReference type="EMBL" id="EDS12883.1"/>
    </source>
</evidence>